<protein>
    <submittedName>
        <fullName evidence="2">Uncharacterized protein</fullName>
    </submittedName>
</protein>
<dbReference type="Proteomes" id="UP000661112">
    <property type="component" value="Unassembled WGS sequence"/>
</dbReference>
<dbReference type="RefSeq" id="WP_190479105.1">
    <property type="nucleotide sequence ID" value="NZ_JACJSG010000062.1"/>
</dbReference>
<gene>
    <name evidence="2" type="ORF">H6G83_30495</name>
</gene>
<comment type="caution">
    <text evidence="2">The sequence shown here is derived from an EMBL/GenBank/DDBJ whole genome shotgun (WGS) entry which is preliminary data.</text>
</comment>
<name>A0ABR8DCP3_9NOST</name>
<organism evidence="2 3">
    <name type="scientific">Anabaena azotica FACHB-119</name>
    <dbReference type="NCBI Taxonomy" id="947527"/>
    <lineage>
        <taxon>Bacteria</taxon>
        <taxon>Bacillati</taxon>
        <taxon>Cyanobacteriota</taxon>
        <taxon>Cyanophyceae</taxon>
        <taxon>Nostocales</taxon>
        <taxon>Nostocaceae</taxon>
        <taxon>Anabaena</taxon>
        <taxon>Anabaena azotica</taxon>
    </lineage>
</organism>
<proteinExistence type="predicted"/>
<accession>A0ABR8DCP3</accession>
<evidence type="ECO:0000256" key="1">
    <source>
        <dbReference type="SAM" id="MobiDB-lite"/>
    </source>
</evidence>
<dbReference type="EMBL" id="JACJSG010000062">
    <property type="protein sequence ID" value="MBD2504879.1"/>
    <property type="molecule type" value="Genomic_DNA"/>
</dbReference>
<sequence>MEIEPIDANALDIEPEVQSQILATLEAHNTRIHVEETSRRKTQTQQKRTNARLINWKSKDQSG</sequence>
<keyword evidence="3" id="KW-1185">Reference proteome</keyword>
<evidence type="ECO:0000313" key="3">
    <source>
        <dbReference type="Proteomes" id="UP000661112"/>
    </source>
</evidence>
<feature type="region of interest" description="Disordered" evidence="1">
    <location>
        <begin position="33"/>
        <end position="63"/>
    </location>
</feature>
<reference evidence="2 3" key="1">
    <citation type="journal article" date="2020" name="ISME J.">
        <title>Comparative genomics reveals insights into cyanobacterial evolution and habitat adaptation.</title>
        <authorList>
            <person name="Chen M.Y."/>
            <person name="Teng W.K."/>
            <person name="Zhao L."/>
            <person name="Hu C.X."/>
            <person name="Zhou Y.K."/>
            <person name="Han B.P."/>
            <person name="Song L.R."/>
            <person name="Shu W.S."/>
        </authorList>
    </citation>
    <scope>NUCLEOTIDE SEQUENCE [LARGE SCALE GENOMIC DNA]</scope>
    <source>
        <strain evidence="2 3">FACHB-119</strain>
    </source>
</reference>
<evidence type="ECO:0000313" key="2">
    <source>
        <dbReference type="EMBL" id="MBD2504879.1"/>
    </source>
</evidence>